<proteinExistence type="predicted"/>
<gene>
    <name evidence="1" type="ORF">NEIFLAOT_00931</name>
</gene>
<sequence>MQERSLTQITCCYTDFTEDFDLYCKHLYDQSFYQKFRPSEIFFQTACL</sequence>
<organism evidence="1 2">
    <name type="scientific">Neisseria flavescens NRL30031/H210</name>
    <dbReference type="NCBI Taxonomy" id="546264"/>
    <lineage>
        <taxon>Bacteria</taxon>
        <taxon>Pseudomonadati</taxon>
        <taxon>Pseudomonadota</taxon>
        <taxon>Betaproteobacteria</taxon>
        <taxon>Neisseriales</taxon>
        <taxon>Neisseriaceae</taxon>
        <taxon>Neisseria</taxon>
    </lineage>
</organism>
<evidence type="ECO:0000313" key="2">
    <source>
        <dbReference type="Proteomes" id="UP000004457"/>
    </source>
</evidence>
<protein>
    <submittedName>
        <fullName evidence="1">Uncharacterized protein</fullName>
    </submittedName>
</protein>
<keyword evidence="2" id="KW-1185">Reference proteome</keyword>
<comment type="caution">
    <text evidence="1">The sequence shown here is derived from an EMBL/GenBank/DDBJ whole genome shotgun (WGS) entry which is preliminary data.</text>
</comment>
<accession>C0ELW8</accession>
<dbReference type="AlphaFoldDB" id="C0ELW8"/>
<reference evidence="1 2" key="1">
    <citation type="submission" date="2009-01" db="EMBL/GenBank/DDBJ databases">
        <authorList>
            <person name="Fulton L."/>
            <person name="Clifton S."/>
            <person name="Chinwalla A.T."/>
            <person name="Mitreva M."/>
            <person name="Sodergren E."/>
            <person name="Weinstock G."/>
            <person name="Clifton S."/>
            <person name="Dooling D.J."/>
            <person name="Fulton B."/>
            <person name="Minx P."/>
            <person name="Pepin K.H."/>
            <person name="Johnson M."/>
            <person name="Bhonagiri V."/>
            <person name="Nash W.E."/>
            <person name="Mardis E.R."/>
            <person name="Wilson R.K."/>
        </authorList>
    </citation>
    <scope>NUCLEOTIDE SEQUENCE [LARGE SCALE GENOMIC DNA]</scope>
    <source>
        <strain evidence="1 2">NRL30031/H210</strain>
    </source>
</reference>
<evidence type="ECO:0000313" key="1">
    <source>
        <dbReference type="EMBL" id="EEG33972.1"/>
    </source>
</evidence>
<dbReference type="Proteomes" id="UP000004457">
    <property type="component" value="Unassembled WGS sequence"/>
</dbReference>
<dbReference type="EMBL" id="ACEN01000024">
    <property type="protein sequence ID" value="EEG33972.1"/>
    <property type="molecule type" value="Genomic_DNA"/>
</dbReference>
<name>C0ELW8_NEIFL</name>